<dbReference type="PANTHER" id="PTHR34584">
    <property type="entry name" value="NA(+)/H(+) ANTIPORTER SUBUNIT E1"/>
    <property type="match status" value="1"/>
</dbReference>
<accession>A0A0N8GQL5</accession>
<keyword evidence="3" id="KW-1003">Cell membrane</keyword>
<evidence type="ECO:0000256" key="7">
    <source>
        <dbReference type="SAM" id="Phobius"/>
    </source>
</evidence>
<comment type="subcellular location">
    <subcellularLocation>
        <location evidence="1">Cell membrane</location>
        <topology evidence="1">Multi-pass membrane protein</topology>
    </subcellularLocation>
</comment>
<keyword evidence="4 7" id="KW-0812">Transmembrane</keyword>
<evidence type="ECO:0000256" key="3">
    <source>
        <dbReference type="ARBA" id="ARBA00022475"/>
    </source>
</evidence>
<evidence type="ECO:0000256" key="1">
    <source>
        <dbReference type="ARBA" id="ARBA00004651"/>
    </source>
</evidence>
<evidence type="ECO:0000313" key="9">
    <source>
        <dbReference type="Proteomes" id="UP000050544"/>
    </source>
</evidence>
<dbReference type="Pfam" id="PF01899">
    <property type="entry name" value="MNHE"/>
    <property type="match status" value="1"/>
</dbReference>
<name>A0A0N8GQL5_9CHLR</name>
<feature type="transmembrane region" description="Helical" evidence="7">
    <location>
        <begin position="25"/>
        <end position="41"/>
    </location>
</feature>
<dbReference type="PANTHER" id="PTHR34584:SF1">
    <property type="entry name" value="NA(+)_H(+) ANTIPORTER SUBUNIT E1"/>
    <property type="match status" value="1"/>
</dbReference>
<dbReference type="PATRIC" id="fig|869279.4.peg.453"/>
<evidence type="ECO:0008006" key="10">
    <source>
        <dbReference type="Google" id="ProtNLM"/>
    </source>
</evidence>
<dbReference type="OrthoDB" id="9800498at2"/>
<evidence type="ECO:0000313" key="8">
    <source>
        <dbReference type="EMBL" id="KPL84034.1"/>
    </source>
</evidence>
<comment type="caution">
    <text evidence="8">The sequence shown here is derived from an EMBL/GenBank/DDBJ whole genome shotgun (WGS) entry which is preliminary data.</text>
</comment>
<keyword evidence="9" id="KW-1185">Reference proteome</keyword>
<dbReference type="STRING" id="869279.SE15_02275"/>
<dbReference type="GO" id="GO:0008324">
    <property type="term" value="F:monoatomic cation transmembrane transporter activity"/>
    <property type="evidence" value="ECO:0007669"/>
    <property type="project" value="InterPro"/>
</dbReference>
<organism evidence="8 9">
    <name type="scientific">Thermanaerothrix daxensis</name>
    <dbReference type="NCBI Taxonomy" id="869279"/>
    <lineage>
        <taxon>Bacteria</taxon>
        <taxon>Bacillati</taxon>
        <taxon>Chloroflexota</taxon>
        <taxon>Anaerolineae</taxon>
        <taxon>Anaerolineales</taxon>
        <taxon>Anaerolineaceae</taxon>
        <taxon>Thermanaerothrix</taxon>
    </lineage>
</organism>
<dbReference type="PIRSF" id="PIRSF019239">
    <property type="entry name" value="MrpE"/>
    <property type="match status" value="1"/>
</dbReference>
<gene>
    <name evidence="8" type="ORF">SE15_02275</name>
</gene>
<dbReference type="Proteomes" id="UP000050544">
    <property type="component" value="Unassembled WGS sequence"/>
</dbReference>
<keyword evidence="5 7" id="KW-1133">Transmembrane helix</keyword>
<proteinExistence type="inferred from homology"/>
<protein>
    <recommendedName>
        <fullName evidence="10">Cation:proton antiporter</fullName>
    </recommendedName>
</protein>
<dbReference type="AlphaFoldDB" id="A0A0N8GQL5"/>
<feature type="transmembrane region" description="Helical" evidence="7">
    <location>
        <begin position="53"/>
        <end position="71"/>
    </location>
</feature>
<dbReference type="InterPro" id="IPR002758">
    <property type="entry name" value="Cation_antiport_E"/>
</dbReference>
<evidence type="ECO:0000256" key="6">
    <source>
        <dbReference type="ARBA" id="ARBA00023136"/>
    </source>
</evidence>
<keyword evidence="6 7" id="KW-0472">Membrane</keyword>
<evidence type="ECO:0000256" key="2">
    <source>
        <dbReference type="ARBA" id="ARBA00006228"/>
    </source>
</evidence>
<dbReference type="GO" id="GO:0005886">
    <property type="term" value="C:plasma membrane"/>
    <property type="evidence" value="ECO:0007669"/>
    <property type="project" value="UniProtKB-SubCell"/>
</dbReference>
<sequence length="159" mass="18164">MNLLLLNVLLALAWAALMGQFDLSNLIFGFVLGYFALWLTARHIGPNYFRKVPLALLFLGFYLRELVLANLRVARMILSRDLKRLLRPAIVAVPLDLHNRSAVVFLANMLTLTPGTLSVDVSNDLRTLFLHTLALESPEITRREIKEGYERRIKELFES</sequence>
<reference evidence="8 9" key="1">
    <citation type="submission" date="2015-07" db="EMBL/GenBank/DDBJ databases">
        <title>Whole genome sequence of Thermanaerothrix daxensis DSM 23592.</title>
        <authorList>
            <person name="Hemp J."/>
            <person name="Ward L.M."/>
            <person name="Pace L.A."/>
            <person name="Fischer W.W."/>
        </authorList>
    </citation>
    <scope>NUCLEOTIDE SEQUENCE [LARGE SCALE GENOMIC DNA]</scope>
    <source>
        <strain evidence="8 9">GNS-1</strain>
    </source>
</reference>
<dbReference type="RefSeq" id="WP_054520473.1">
    <property type="nucleotide sequence ID" value="NZ_LGKO01000002.1"/>
</dbReference>
<dbReference type="EMBL" id="LGKO01000002">
    <property type="protein sequence ID" value="KPL84034.1"/>
    <property type="molecule type" value="Genomic_DNA"/>
</dbReference>
<evidence type="ECO:0000256" key="5">
    <source>
        <dbReference type="ARBA" id="ARBA00022989"/>
    </source>
</evidence>
<comment type="similarity">
    <text evidence="2">Belongs to the CPA3 antiporters (TC 2.A.63) subunit E family.</text>
</comment>
<evidence type="ECO:0000256" key="4">
    <source>
        <dbReference type="ARBA" id="ARBA00022692"/>
    </source>
</evidence>